<evidence type="ECO:0000313" key="2">
    <source>
        <dbReference type="EMBL" id="KRY42803.1"/>
    </source>
</evidence>
<keyword evidence="1" id="KW-0732">Signal</keyword>
<dbReference type="AlphaFoldDB" id="A0A0V1C272"/>
<dbReference type="EMBL" id="JYDH01000003">
    <property type="protein sequence ID" value="KRY42803.1"/>
    <property type="molecule type" value="Genomic_DNA"/>
</dbReference>
<comment type="caution">
    <text evidence="2">The sequence shown here is derived from an EMBL/GenBank/DDBJ whole genome shotgun (WGS) entry which is preliminary data.</text>
</comment>
<dbReference type="InParanoid" id="A0A0V1C272"/>
<gene>
    <name evidence="2" type="ORF">T01_3299</name>
</gene>
<reference evidence="2 3" key="1">
    <citation type="submission" date="2015-01" db="EMBL/GenBank/DDBJ databases">
        <title>Evolution of Trichinella species and genotypes.</title>
        <authorList>
            <person name="Korhonen P.K."/>
            <person name="Edoardo P."/>
            <person name="Giuseppe L.R."/>
            <person name="Gasser R.B."/>
        </authorList>
    </citation>
    <scope>NUCLEOTIDE SEQUENCE [LARGE SCALE GENOMIC DNA]</scope>
    <source>
        <strain evidence="2">ISS3</strain>
    </source>
</reference>
<proteinExistence type="predicted"/>
<accession>A0A0V1C272</accession>
<evidence type="ECO:0000313" key="3">
    <source>
        <dbReference type="Proteomes" id="UP000054776"/>
    </source>
</evidence>
<protein>
    <submittedName>
        <fullName evidence="2">Uncharacterized protein</fullName>
    </submittedName>
</protein>
<dbReference type="OrthoDB" id="5916910at2759"/>
<dbReference type="Proteomes" id="UP000054776">
    <property type="component" value="Unassembled WGS sequence"/>
</dbReference>
<name>A0A0V1C272_TRISP</name>
<sequence length="108" mass="12757">MFITFIFLANILLLVQPSEAYRGHTNDEIRLMDECSDEPYIREHLGEDDYMSLIDACVEERLGRREIRLMDECSYLPHIEERLGQDDYFTLLDQCVQERLAQKAAGRR</sequence>
<evidence type="ECO:0000256" key="1">
    <source>
        <dbReference type="SAM" id="SignalP"/>
    </source>
</evidence>
<keyword evidence="3" id="KW-1185">Reference proteome</keyword>
<feature type="signal peptide" evidence="1">
    <location>
        <begin position="1"/>
        <end position="20"/>
    </location>
</feature>
<organism evidence="2 3">
    <name type="scientific">Trichinella spiralis</name>
    <name type="common">Trichina worm</name>
    <dbReference type="NCBI Taxonomy" id="6334"/>
    <lineage>
        <taxon>Eukaryota</taxon>
        <taxon>Metazoa</taxon>
        <taxon>Ecdysozoa</taxon>
        <taxon>Nematoda</taxon>
        <taxon>Enoplea</taxon>
        <taxon>Dorylaimia</taxon>
        <taxon>Trichinellida</taxon>
        <taxon>Trichinellidae</taxon>
        <taxon>Trichinella</taxon>
    </lineage>
</organism>
<feature type="chain" id="PRO_5006875655" evidence="1">
    <location>
        <begin position="21"/>
        <end position="108"/>
    </location>
</feature>